<reference evidence="1" key="4">
    <citation type="submission" date="2025-09" db="UniProtKB">
        <authorList>
            <consortium name="Ensembl"/>
        </authorList>
    </citation>
    <scope>IDENTIFICATION</scope>
</reference>
<evidence type="ECO:0000313" key="1">
    <source>
        <dbReference type="Ensembl" id="ENSCINP00000030896.1"/>
    </source>
</evidence>
<reference evidence="1" key="3">
    <citation type="submission" date="2025-08" db="UniProtKB">
        <authorList>
            <consortium name="Ensembl"/>
        </authorList>
    </citation>
    <scope>IDENTIFICATION</scope>
</reference>
<reference evidence="2" key="1">
    <citation type="journal article" date="2002" name="Science">
        <title>The draft genome of Ciona intestinalis: insights into chordate and vertebrate origins.</title>
        <authorList>
            <person name="Dehal P."/>
            <person name="Satou Y."/>
            <person name="Campbell R.K."/>
            <person name="Chapman J."/>
            <person name="Degnan B."/>
            <person name="De Tomaso A."/>
            <person name="Davidson B."/>
            <person name="Di Gregorio A."/>
            <person name="Gelpke M."/>
            <person name="Goodstein D.M."/>
            <person name="Harafuji N."/>
            <person name="Hastings K.E."/>
            <person name="Ho I."/>
            <person name="Hotta K."/>
            <person name="Huang W."/>
            <person name="Kawashima T."/>
            <person name="Lemaire P."/>
            <person name="Martinez D."/>
            <person name="Meinertzhagen I.A."/>
            <person name="Necula S."/>
            <person name="Nonaka M."/>
            <person name="Putnam N."/>
            <person name="Rash S."/>
            <person name="Saiga H."/>
            <person name="Satake M."/>
            <person name="Terry A."/>
            <person name="Yamada L."/>
            <person name="Wang H.G."/>
            <person name="Awazu S."/>
            <person name="Azumi K."/>
            <person name="Boore J."/>
            <person name="Branno M."/>
            <person name="Chin-Bow S."/>
            <person name="DeSantis R."/>
            <person name="Doyle S."/>
            <person name="Francino P."/>
            <person name="Keys D.N."/>
            <person name="Haga S."/>
            <person name="Hayashi H."/>
            <person name="Hino K."/>
            <person name="Imai K.S."/>
            <person name="Inaba K."/>
            <person name="Kano S."/>
            <person name="Kobayashi K."/>
            <person name="Kobayashi M."/>
            <person name="Lee B.I."/>
            <person name="Makabe K.W."/>
            <person name="Manohar C."/>
            <person name="Matassi G."/>
            <person name="Medina M."/>
            <person name="Mochizuki Y."/>
            <person name="Mount S."/>
            <person name="Morishita T."/>
            <person name="Miura S."/>
            <person name="Nakayama A."/>
            <person name="Nishizaka S."/>
            <person name="Nomoto H."/>
            <person name="Ohta F."/>
            <person name="Oishi K."/>
            <person name="Rigoutsos I."/>
            <person name="Sano M."/>
            <person name="Sasaki A."/>
            <person name="Sasakura Y."/>
            <person name="Shoguchi E."/>
            <person name="Shin-i T."/>
            <person name="Spagnuolo A."/>
            <person name="Stainier D."/>
            <person name="Suzuki M.M."/>
            <person name="Tassy O."/>
            <person name="Takatori N."/>
            <person name="Tokuoka M."/>
            <person name="Yagi K."/>
            <person name="Yoshizaki F."/>
            <person name="Wada S."/>
            <person name="Zhang C."/>
            <person name="Hyatt P.D."/>
            <person name="Larimer F."/>
            <person name="Detter C."/>
            <person name="Doggett N."/>
            <person name="Glavina T."/>
            <person name="Hawkins T."/>
            <person name="Richardson P."/>
            <person name="Lucas S."/>
            <person name="Kohara Y."/>
            <person name="Levine M."/>
            <person name="Satoh N."/>
            <person name="Rokhsar D.S."/>
        </authorList>
    </citation>
    <scope>NUCLEOTIDE SEQUENCE [LARGE SCALE GENOMIC DNA]</scope>
</reference>
<dbReference type="Ensembl" id="ENSCINT00000032585.1">
    <property type="protein sequence ID" value="ENSCINP00000030896.1"/>
    <property type="gene ID" value="ENSCING00000022539.1"/>
</dbReference>
<evidence type="ECO:0000313" key="2">
    <source>
        <dbReference type="Proteomes" id="UP000008144"/>
    </source>
</evidence>
<dbReference type="Proteomes" id="UP000008144">
    <property type="component" value="Chromosome 5"/>
</dbReference>
<dbReference type="InParanoid" id="H2XML3"/>
<reference evidence="1" key="2">
    <citation type="journal article" date="2008" name="Genome Biol.">
        <title>Improved genome assembly and evidence-based global gene model set for the chordate Ciona intestinalis: new insight into intron and operon populations.</title>
        <authorList>
            <person name="Satou Y."/>
            <person name="Mineta K."/>
            <person name="Ogasawara M."/>
            <person name="Sasakura Y."/>
            <person name="Shoguchi E."/>
            <person name="Ueno K."/>
            <person name="Yamada L."/>
            <person name="Matsumoto J."/>
            <person name="Wasserscheid J."/>
            <person name="Dewar K."/>
            <person name="Wiley G.B."/>
            <person name="Macmil S.L."/>
            <person name="Roe B.A."/>
            <person name="Zeller R.W."/>
            <person name="Hastings K.E."/>
            <person name="Lemaire P."/>
            <person name="Lindquist E."/>
            <person name="Endo T."/>
            <person name="Hotta K."/>
            <person name="Inaba K."/>
        </authorList>
    </citation>
    <scope>NUCLEOTIDE SEQUENCE [LARGE SCALE GENOMIC DNA]</scope>
    <source>
        <strain evidence="1">wild type</strain>
    </source>
</reference>
<protein>
    <submittedName>
        <fullName evidence="1">Uncharacterized protein</fullName>
    </submittedName>
</protein>
<accession>H2XML3</accession>
<dbReference type="EMBL" id="EAAA01002176">
    <property type="status" value="NOT_ANNOTATED_CDS"/>
    <property type="molecule type" value="Genomic_DNA"/>
</dbReference>
<name>H2XML3_CIOIN</name>
<keyword evidence="2" id="KW-1185">Reference proteome</keyword>
<dbReference type="HOGENOM" id="CLU_2305048_0_0_1"/>
<organism evidence="1 2">
    <name type="scientific">Ciona intestinalis</name>
    <name type="common">Transparent sea squirt</name>
    <name type="synonym">Ascidia intestinalis</name>
    <dbReference type="NCBI Taxonomy" id="7719"/>
    <lineage>
        <taxon>Eukaryota</taxon>
        <taxon>Metazoa</taxon>
        <taxon>Chordata</taxon>
        <taxon>Tunicata</taxon>
        <taxon>Ascidiacea</taxon>
        <taxon>Phlebobranchia</taxon>
        <taxon>Cionidae</taxon>
        <taxon>Ciona</taxon>
    </lineage>
</organism>
<sequence length="100" mass="11394">MACPGKHYSIHTVGIPGDHKESLTKLWSFPDQHIDQMKLPGKKEGNRSQSQIKCMGSEIHLKKSTINSLQFSKNYSAIWASDHGKEISICFQDQLSYPRY</sequence>
<dbReference type="AlphaFoldDB" id="H2XML3"/>
<proteinExistence type="predicted"/>